<dbReference type="EMBL" id="KI392588">
    <property type="protein sequence ID" value="ERN13349.1"/>
    <property type="molecule type" value="Genomic_DNA"/>
</dbReference>
<keyword evidence="11" id="KW-1185">Reference proteome</keyword>
<dbReference type="OMA" id="IHDICES"/>
<evidence type="ECO:0000256" key="7">
    <source>
        <dbReference type="ARBA" id="ARBA00022989"/>
    </source>
</evidence>
<name>W1PZ00_AMBTC</name>
<evidence type="ECO:0000256" key="2">
    <source>
        <dbReference type="ARBA" id="ARBA00005484"/>
    </source>
</evidence>
<evidence type="ECO:0000256" key="3">
    <source>
        <dbReference type="ARBA" id="ARBA00022448"/>
    </source>
</evidence>
<dbReference type="HOGENOM" id="CLU_004965_0_2_1"/>
<feature type="transmembrane region" description="Helical" evidence="9">
    <location>
        <begin position="136"/>
        <end position="161"/>
    </location>
</feature>
<comment type="subcellular location">
    <subcellularLocation>
        <location evidence="1">Membrane</location>
        <topology evidence="1">Multi-pass membrane protein</topology>
    </subcellularLocation>
</comment>
<dbReference type="Pfam" id="PF03169">
    <property type="entry name" value="OPT"/>
    <property type="match status" value="1"/>
</dbReference>
<dbReference type="GO" id="GO:0035673">
    <property type="term" value="F:oligopeptide transmembrane transporter activity"/>
    <property type="evidence" value="ECO:0000318"/>
    <property type="project" value="GO_Central"/>
</dbReference>
<evidence type="ECO:0000313" key="10">
    <source>
        <dbReference type="EMBL" id="ERN13349.1"/>
    </source>
</evidence>
<evidence type="ECO:0000256" key="1">
    <source>
        <dbReference type="ARBA" id="ARBA00004141"/>
    </source>
</evidence>
<dbReference type="Proteomes" id="UP000017836">
    <property type="component" value="Unassembled WGS sequence"/>
</dbReference>
<keyword evidence="3" id="KW-0813">Transport</keyword>
<evidence type="ECO:0000256" key="8">
    <source>
        <dbReference type="ARBA" id="ARBA00023136"/>
    </source>
</evidence>
<evidence type="ECO:0000313" key="11">
    <source>
        <dbReference type="Proteomes" id="UP000017836"/>
    </source>
</evidence>
<feature type="transmembrane region" description="Helical" evidence="9">
    <location>
        <begin position="309"/>
        <end position="331"/>
    </location>
</feature>
<feature type="transmembrane region" description="Helical" evidence="9">
    <location>
        <begin position="197"/>
        <end position="217"/>
    </location>
</feature>
<dbReference type="eggNOG" id="KOG2262">
    <property type="taxonomic scope" value="Eukaryota"/>
</dbReference>
<dbReference type="AlphaFoldDB" id="W1PZ00"/>
<evidence type="ECO:0000256" key="6">
    <source>
        <dbReference type="ARBA" id="ARBA00022927"/>
    </source>
</evidence>
<dbReference type="GO" id="GO:0005886">
    <property type="term" value="C:plasma membrane"/>
    <property type="evidence" value="ECO:0000318"/>
    <property type="project" value="GO_Central"/>
</dbReference>
<dbReference type="PANTHER" id="PTHR22601">
    <property type="entry name" value="ISP4 LIKE PROTEIN"/>
    <property type="match status" value="1"/>
</dbReference>
<comment type="similarity">
    <text evidence="2">Belongs to the oligopeptide OPT transporter (TC 2.A.67.1) family.</text>
</comment>
<dbReference type="STRING" id="13333.W1PZ00"/>
<keyword evidence="4 9" id="KW-0812">Transmembrane</keyword>
<dbReference type="GO" id="GO:0015031">
    <property type="term" value="P:protein transport"/>
    <property type="evidence" value="ECO:0007669"/>
    <property type="project" value="UniProtKB-KW"/>
</dbReference>
<proteinExistence type="inferred from homology"/>
<organism evidence="10 11">
    <name type="scientific">Amborella trichopoda</name>
    <dbReference type="NCBI Taxonomy" id="13333"/>
    <lineage>
        <taxon>Eukaryota</taxon>
        <taxon>Viridiplantae</taxon>
        <taxon>Streptophyta</taxon>
        <taxon>Embryophyta</taxon>
        <taxon>Tracheophyta</taxon>
        <taxon>Spermatophyta</taxon>
        <taxon>Magnoliopsida</taxon>
        <taxon>Amborellales</taxon>
        <taxon>Amborellaceae</taxon>
        <taxon>Amborella</taxon>
    </lineage>
</organism>
<keyword evidence="7 9" id="KW-1133">Transmembrane helix</keyword>
<keyword evidence="8 9" id="KW-0472">Membrane</keyword>
<sequence length="504" mass="57190">MGTAREGQAAKGRSNPKPVFPNCPHVQLCILRPPWLPLPNAHLSLMVGLDWSAISSYLGSPLASPWFAIANIGAGFFLVMYVIAPICYWFDMFHAKRFPIFSEDLFKFSGQQYDILSIINNKFNIDLDAYKRNGPLYLSTFFAVTYGVGFASLTATVVHVMPFHGREIWQLSKSAFQKETMDIHTKLMSKYKQVPEWWFFIILAIHIVLTIFACEYYKEQLQLPWWGVLLSCGLAFFFTLPVGIIAATTNQASGLNIITEYIIGYMYQGRPVANVCFKVYEYISMLQALTFLQDFKLGHYMKKPPRTMFVAQVVGTLIASFVYLGTAWWLMNSIPHICDRKLLPHDSPWTCPMDRVFYDASVIWGLIGPLNWFFLVGAIAPVLVWLLHKAYPTKTWIRLINMPVLIGATGMMPPATAVNYTTYVFVGFLFSVVLYRYYRGWWARHNYVLSGAFDAGLAFMGVLLYLSLGLENVSFKWWGSELHGCPLATCPTAKGVHVQGCPVF</sequence>
<feature type="transmembrane region" description="Helical" evidence="9">
    <location>
        <begin position="447"/>
        <end position="468"/>
    </location>
</feature>
<feature type="transmembrane region" description="Helical" evidence="9">
    <location>
        <begin position="362"/>
        <end position="387"/>
    </location>
</feature>
<accession>W1PZ00</accession>
<reference evidence="11" key="1">
    <citation type="journal article" date="2013" name="Science">
        <title>The Amborella genome and the evolution of flowering plants.</title>
        <authorList>
            <consortium name="Amborella Genome Project"/>
        </authorList>
    </citation>
    <scope>NUCLEOTIDE SEQUENCE [LARGE SCALE GENOMIC DNA]</scope>
</reference>
<protein>
    <submittedName>
        <fullName evidence="10">Uncharacterized protein</fullName>
    </submittedName>
</protein>
<feature type="transmembrane region" description="Helical" evidence="9">
    <location>
        <begin position="224"/>
        <end position="247"/>
    </location>
</feature>
<feature type="transmembrane region" description="Helical" evidence="9">
    <location>
        <begin position="66"/>
        <end position="90"/>
    </location>
</feature>
<keyword evidence="5" id="KW-0571">Peptide transport</keyword>
<dbReference type="Gramene" id="ERN13349">
    <property type="protein sequence ID" value="ERN13349"/>
    <property type="gene ID" value="AMTR_s00041p00118950"/>
</dbReference>
<dbReference type="NCBIfam" id="TIGR00728">
    <property type="entry name" value="OPT_sfam"/>
    <property type="match status" value="1"/>
</dbReference>
<evidence type="ECO:0000256" key="9">
    <source>
        <dbReference type="SAM" id="Phobius"/>
    </source>
</evidence>
<dbReference type="InterPro" id="IPR004813">
    <property type="entry name" value="OPT"/>
</dbReference>
<dbReference type="InterPro" id="IPR004648">
    <property type="entry name" value="Oligpept_transpt"/>
</dbReference>
<keyword evidence="6" id="KW-0653">Protein transport</keyword>
<evidence type="ECO:0000256" key="4">
    <source>
        <dbReference type="ARBA" id="ARBA00022692"/>
    </source>
</evidence>
<evidence type="ECO:0000256" key="5">
    <source>
        <dbReference type="ARBA" id="ARBA00022856"/>
    </source>
</evidence>
<feature type="transmembrane region" description="Helical" evidence="9">
    <location>
        <begin position="420"/>
        <end position="438"/>
    </location>
</feature>
<gene>
    <name evidence="10" type="ORF">AMTR_s00041p00118950</name>
</gene>